<dbReference type="EMBL" id="JBDODL010006925">
    <property type="protein sequence ID" value="MES1923566.1"/>
    <property type="molecule type" value="Genomic_DNA"/>
</dbReference>
<dbReference type="Proteomes" id="UP001439008">
    <property type="component" value="Unassembled WGS sequence"/>
</dbReference>
<proteinExistence type="predicted"/>
<evidence type="ECO:0000313" key="1">
    <source>
        <dbReference type="EMBL" id="MES1923566.1"/>
    </source>
</evidence>
<organism evidence="1 2">
    <name type="scientific">Bonamia ostreae</name>
    <dbReference type="NCBI Taxonomy" id="126728"/>
    <lineage>
        <taxon>Eukaryota</taxon>
        <taxon>Sar</taxon>
        <taxon>Rhizaria</taxon>
        <taxon>Endomyxa</taxon>
        <taxon>Ascetosporea</taxon>
        <taxon>Haplosporida</taxon>
        <taxon>Bonamia</taxon>
    </lineage>
</organism>
<sequence length="89" mass="9850">MLTSKTPLDFICSPLDTDFRKELFGRINSIACFSGNNVKENDFNAFSTKSSTFKKATPTTVGGKPKSLLRTVNLRKCGGFRVVKGKEQK</sequence>
<reference evidence="1 2" key="1">
    <citation type="journal article" date="2024" name="BMC Biol.">
        <title>Comparative genomics of Ascetosporea gives new insight into the evolutionary basis for animal parasitism in Rhizaria.</title>
        <authorList>
            <person name="Hiltunen Thoren M."/>
            <person name="Onut-Brannstrom I."/>
            <person name="Alfjorden A."/>
            <person name="Peckova H."/>
            <person name="Swords F."/>
            <person name="Hooper C."/>
            <person name="Holzer A.S."/>
            <person name="Bass D."/>
            <person name="Burki F."/>
        </authorList>
    </citation>
    <scope>NUCLEOTIDE SEQUENCE [LARGE SCALE GENOMIC DNA]</scope>
    <source>
        <strain evidence="1">20-A016</strain>
    </source>
</reference>
<evidence type="ECO:0000313" key="2">
    <source>
        <dbReference type="Proteomes" id="UP001439008"/>
    </source>
</evidence>
<protein>
    <recommendedName>
        <fullName evidence="3">Ribosomal protein L32</fullName>
    </recommendedName>
</protein>
<evidence type="ECO:0008006" key="3">
    <source>
        <dbReference type="Google" id="ProtNLM"/>
    </source>
</evidence>
<comment type="caution">
    <text evidence="1">The sequence shown here is derived from an EMBL/GenBank/DDBJ whole genome shotgun (WGS) entry which is preliminary data.</text>
</comment>
<keyword evidence="2" id="KW-1185">Reference proteome</keyword>
<name>A0ABV2AV80_9EUKA</name>
<accession>A0ABV2AV80</accession>
<gene>
    <name evidence="1" type="ORF">MHBO_005160</name>
</gene>